<dbReference type="STRING" id="748727.CLJU_c13500"/>
<reference evidence="2 3" key="1">
    <citation type="journal article" date="2010" name="Proc. Natl. Acad. Sci. U.S.A.">
        <title>Clostridium ljungdahlii represents a microbial production platform based on syngas.</title>
        <authorList>
            <person name="Kopke M."/>
            <person name="Held C."/>
            <person name="Hujer S."/>
            <person name="Liesegang H."/>
            <person name="Wiezer A."/>
            <person name="Wollherr A."/>
            <person name="Ehrenreich A."/>
            <person name="Liebl W."/>
            <person name="Gottschalk G."/>
            <person name="Durre P."/>
        </authorList>
    </citation>
    <scope>NUCLEOTIDE SEQUENCE [LARGE SCALE GENOMIC DNA]</scope>
    <source>
        <strain evidence="3">ATCC 55383 / DSM 13528 / PETC</strain>
    </source>
</reference>
<evidence type="ECO:0000313" key="3">
    <source>
        <dbReference type="Proteomes" id="UP000001656"/>
    </source>
</evidence>
<gene>
    <name evidence="2" type="ordered locus">CLJU_c13500</name>
</gene>
<dbReference type="Proteomes" id="UP000001656">
    <property type="component" value="Chromosome"/>
</dbReference>
<dbReference type="PROSITE" id="PS51129">
    <property type="entry name" value="PDXS_SNZ_2"/>
    <property type="match status" value="1"/>
</dbReference>
<dbReference type="GO" id="GO:0042823">
    <property type="term" value="P:pyridoxal phosphate biosynthetic process"/>
    <property type="evidence" value="ECO:0007669"/>
    <property type="project" value="InterPro"/>
</dbReference>
<organism evidence="2 3">
    <name type="scientific">Clostridium ljungdahlii (strain ATCC 55383 / DSM 13528 / PETC)</name>
    <dbReference type="NCBI Taxonomy" id="748727"/>
    <lineage>
        <taxon>Bacteria</taxon>
        <taxon>Bacillati</taxon>
        <taxon>Bacillota</taxon>
        <taxon>Clostridia</taxon>
        <taxon>Eubacteriales</taxon>
        <taxon>Clostridiaceae</taxon>
        <taxon>Clostridium</taxon>
    </lineage>
</organism>
<dbReference type="EMBL" id="CP001666">
    <property type="protein sequence ID" value="ADK14418.1"/>
    <property type="molecule type" value="Genomic_DNA"/>
</dbReference>
<name>D8GS65_CLOLD</name>
<dbReference type="HOGENOM" id="CLU_3268047_0_0_9"/>
<comment type="similarity">
    <text evidence="1">Belongs to the PdxS/SNZ family.</text>
</comment>
<dbReference type="InterPro" id="IPR001852">
    <property type="entry name" value="PdxS/SNZ"/>
</dbReference>
<proteinExistence type="inferred from homology"/>
<accession>D8GS65</accession>
<sequence length="41" mass="4562">MIVLKLTLNLIKIDVRKAHSNDPKIIAEVSEDLGELMVGMN</sequence>
<evidence type="ECO:0000256" key="1">
    <source>
        <dbReference type="PROSITE-ProRule" id="PRU00481"/>
    </source>
</evidence>
<dbReference type="KEGG" id="clj:CLJU_c13500"/>
<protein>
    <recommendedName>
        <fullName evidence="4">Peptide deformylase</fullName>
    </recommendedName>
</protein>
<dbReference type="AlphaFoldDB" id="D8GS65"/>
<evidence type="ECO:0008006" key="4">
    <source>
        <dbReference type="Google" id="ProtNLM"/>
    </source>
</evidence>
<evidence type="ECO:0000313" key="2">
    <source>
        <dbReference type="EMBL" id="ADK14418.1"/>
    </source>
</evidence>